<protein>
    <submittedName>
        <fullName evidence="2">Uncharacterized protein</fullName>
    </submittedName>
</protein>
<dbReference type="AlphaFoldDB" id="A0A7S8EBZ8"/>
<dbReference type="EMBL" id="CP062983">
    <property type="protein sequence ID" value="QPC84190.1"/>
    <property type="molecule type" value="Genomic_DNA"/>
</dbReference>
<gene>
    <name evidence="2" type="ORF">G4Y79_07405</name>
</gene>
<dbReference type="KEGG" id="pmet:G4Y79_07405"/>
<dbReference type="Proteomes" id="UP000594468">
    <property type="component" value="Chromosome"/>
</dbReference>
<feature type="region of interest" description="Disordered" evidence="1">
    <location>
        <begin position="59"/>
        <end position="80"/>
    </location>
</feature>
<evidence type="ECO:0000256" key="1">
    <source>
        <dbReference type="SAM" id="MobiDB-lite"/>
    </source>
</evidence>
<accession>A0A7S8EBZ8</accession>
<keyword evidence="3" id="KW-1185">Reference proteome</keyword>
<evidence type="ECO:0000313" key="3">
    <source>
        <dbReference type="Proteomes" id="UP000594468"/>
    </source>
</evidence>
<proteinExistence type="predicted"/>
<organism evidence="2 3">
    <name type="scientific">Phototrophicus methaneseepsis</name>
    <dbReference type="NCBI Taxonomy" id="2710758"/>
    <lineage>
        <taxon>Bacteria</taxon>
        <taxon>Bacillati</taxon>
        <taxon>Chloroflexota</taxon>
        <taxon>Candidatus Thermofontia</taxon>
        <taxon>Phototrophicales</taxon>
        <taxon>Phototrophicaceae</taxon>
        <taxon>Phototrophicus</taxon>
    </lineage>
</organism>
<evidence type="ECO:0000313" key="2">
    <source>
        <dbReference type="EMBL" id="QPC84190.1"/>
    </source>
</evidence>
<dbReference type="RefSeq" id="WP_195172254.1">
    <property type="nucleotide sequence ID" value="NZ_CP062983.1"/>
</dbReference>
<sequence>MEKTSDQLMNRIHSLSNERLNLYRKAGESRLDQKQIQHIHDLTGQLAVTWDEYRRELASEQTPRRPVAFPNANVKQQQAA</sequence>
<reference evidence="2 3" key="1">
    <citation type="submission" date="2020-02" db="EMBL/GenBank/DDBJ databases">
        <authorList>
            <person name="Zheng R.K."/>
            <person name="Sun C.M."/>
        </authorList>
    </citation>
    <scope>NUCLEOTIDE SEQUENCE [LARGE SCALE GENOMIC DNA]</scope>
    <source>
        <strain evidence="3">rifampicinis</strain>
    </source>
</reference>
<name>A0A7S8EBZ8_9CHLR</name>